<dbReference type="Proteomes" id="UP000198034">
    <property type="component" value="Unassembled WGS sequence"/>
</dbReference>
<sequence>MLKKIISFFCLFASTIFFAQENQTEETPKKDYGKVFGFFESNSQWYVNDNGLKVIQPEYPIRSNNYLGVNYNYKRFTAGIQGESYVDQALLNYNPEYKKTNVGTWYLNYKSNKLDITVGYLYQQFGSGLILRTWEDRALGINNALRGGRIIYKPFEFISMTGLVGRQRSGFDVVNSSDIYGLNADIDIANLFKKDSFGLEIGFSYVGRNELTDVYKPNFLSLTNAYSSRLNFTKGTFYFSTEYDYKTLDAIVEVRQINNNFIKDGNAFLVNTGFSKKGFGIDATFRRMENMSFFSERRAKGNIYNDKIMNFIPSLTKQHHYSLANIYVYQAQPNVSMPDETIIKAGEIGGQLDIFYNFKKGTALGGKYGTKIGLNASTWYGLSGRYSFGGSADLNTAAVPRGYQTDFFGFGQKYFSDYNLEIDKKFNDNLSMNFVYINQYYNKKMIEETYGLVKTNVVGLETSYKFKNTNRSFRILGEHLWADYDKKNWAGGTLEFNFNQKFSLYAMDLYNYGNEDDEKRHHYYNFGGVFRRKSTRIQLVYGRQRGGLVCVGGVCRMVPESSGLSLNLNTSF</sequence>
<gene>
    <name evidence="2" type="ORF">BWK62_04780</name>
</gene>
<feature type="chain" id="PRO_5013394938" evidence="1">
    <location>
        <begin position="20"/>
        <end position="572"/>
    </location>
</feature>
<accession>A0A246GCC8</accession>
<proteinExistence type="predicted"/>
<reference evidence="2 3" key="1">
    <citation type="journal article" date="2017" name="Infect. Genet. Evol.">
        <title>Comparative genome analysis of fish pathogen Flavobacterium columnare reveals extensive sequence diversity within the species.</title>
        <authorList>
            <person name="Kayansamruaj P."/>
            <person name="Dong H.T."/>
            <person name="Hirono I."/>
            <person name="Kondo H."/>
            <person name="Senapin S."/>
            <person name="Rodkhum C."/>
        </authorList>
    </citation>
    <scope>NUCLEOTIDE SEQUENCE [LARGE SCALE GENOMIC DNA]</scope>
    <source>
        <strain evidence="2 3">1214</strain>
    </source>
</reference>
<name>A0A246GCC8_9FLAO</name>
<dbReference type="EMBL" id="MTCY01000009">
    <property type="protein sequence ID" value="OWP78636.1"/>
    <property type="molecule type" value="Genomic_DNA"/>
</dbReference>
<dbReference type="Pfam" id="PF19494">
    <property type="entry name" value="DUF6029"/>
    <property type="match status" value="1"/>
</dbReference>
<evidence type="ECO:0000313" key="3">
    <source>
        <dbReference type="Proteomes" id="UP000198034"/>
    </source>
</evidence>
<evidence type="ECO:0000256" key="1">
    <source>
        <dbReference type="SAM" id="SignalP"/>
    </source>
</evidence>
<keyword evidence="1" id="KW-0732">Signal</keyword>
<protein>
    <submittedName>
        <fullName evidence="2">Uncharacterized protein</fullName>
    </submittedName>
</protein>
<dbReference type="InterPro" id="IPR046070">
    <property type="entry name" value="DUF6029"/>
</dbReference>
<dbReference type="AlphaFoldDB" id="A0A246GCC8"/>
<organism evidence="2 3">
    <name type="scientific">Flavobacterium columnare</name>
    <dbReference type="NCBI Taxonomy" id="996"/>
    <lineage>
        <taxon>Bacteria</taxon>
        <taxon>Pseudomonadati</taxon>
        <taxon>Bacteroidota</taxon>
        <taxon>Flavobacteriia</taxon>
        <taxon>Flavobacteriales</taxon>
        <taxon>Flavobacteriaceae</taxon>
        <taxon>Flavobacterium</taxon>
    </lineage>
</organism>
<feature type="signal peptide" evidence="1">
    <location>
        <begin position="1"/>
        <end position="19"/>
    </location>
</feature>
<evidence type="ECO:0000313" key="2">
    <source>
        <dbReference type="EMBL" id="OWP78636.1"/>
    </source>
</evidence>
<comment type="caution">
    <text evidence="2">The sequence shown here is derived from an EMBL/GenBank/DDBJ whole genome shotgun (WGS) entry which is preliminary data.</text>
</comment>